<dbReference type="AlphaFoldDB" id="A0A6D2JLU4"/>
<dbReference type="Proteomes" id="UP000467841">
    <property type="component" value="Unassembled WGS sequence"/>
</dbReference>
<protein>
    <recommendedName>
        <fullName evidence="1">Transposase-associated domain-containing protein</fullName>
    </recommendedName>
</protein>
<dbReference type="InterPro" id="IPR029480">
    <property type="entry name" value="Transpos_assoc"/>
</dbReference>
<reference evidence="3 4" key="1">
    <citation type="submission" date="2020-01" db="EMBL/GenBank/DDBJ databases">
        <authorList>
            <person name="Mishra B."/>
        </authorList>
    </citation>
    <scope>NUCLEOTIDE SEQUENCE [LARGE SCALE GENOMIC DNA]</scope>
</reference>
<organism evidence="3 4">
    <name type="scientific">Microthlaspi erraticum</name>
    <dbReference type="NCBI Taxonomy" id="1685480"/>
    <lineage>
        <taxon>Eukaryota</taxon>
        <taxon>Viridiplantae</taxon>
        <taxon>Streptophyta</taxon>
        <taxon>Embryophyta</taxon>
        <taxon>Tracheophyta</taxon>
        <taxon>Spermatophyta</taxon>
        <taxon>Magnoliopsida</taxon>
        <taxon>eudicotyledons</taxon>
        <taxon>Gunneridae</taxon>
        <taxon>Pentapetalae</taxon>
        <taxon>rosids</taxon>
        <taxon>malvids</taxon>
        <taxon>Brassicales</taxon>
        <taxon>Brassicaceae</taxon>
        <taxon>Coluteocarpeae</taxon>
        <taxon>Microthlaspi</taxon>
    </lineage>
</organism>
<accession>A0A6D2JLU4</accession>
<feature type="domain" description="Transposase-associated" evidence="1">
    <location>
        <begin position="4"/>
        <end position="78"/>
    </location>
</feature>
<gene>
    <name evidence="2" type="ORF">MERR_LOCUS12312</name>
    <name evidence="3" type="ORF">MERR_LOCUS31938</name>
</gene>
<dbReference type="EMBL" id="CACVBM020000976">
    <property type="protein sequence ID" value="CAA7025077.1"/>
    <property type="molecule type" value="Genomic_DNA"/>
</dbReference>
<dbReference type="PANTHER" id="PTHR10775:SF185">
    <property type="entry name" value="OS08G0208400 PROTEIN"/>
    <property type="match status" value="1"/>
</dbReference>
<proteinExistence type="predicted"/>
<evidence type="ECO:0000313" key="3">
    <source>
        <dbReference type="EMBL" id="CAA7044703.1"/>
    </source>
</evidence>
<keyword evidence="4" id="KW-1185">Reference proteome</keyword>
<dbReference type="EMBL" id="CACVBM020001307">
    <property type="protein sequence ID" value="CAA7044703.1"/>
    <property type="molecule type" value="Genomic_DNA"/>
</dbReference>
<evidence type="ECO:0000313" key="4">
    <source>
        <dbReference type="Proteomes" id="UP000467841"/>
    </source>
</evidence>
<name>A0A6D2JLU4_9BRAS</name>
<dbReference type="Pfam" id="PF13963">
    <property type="entry name" value="Transpos_assoc"/>
    <property type="match status" value="1"/>
</dbReference>
<sequence length="233" mass="25974">MLDKAWVNLCRVDPAYVTGARGFVNAVSTIVGVDGKITCPCAICRNLDRRTSDEVVSHLVINGMDEGYKLASDWFYHGHGKSVAAVEGVDSVRNTEIFGLYEAATCLDEDLASKGLDLVEVAEGEDRKEDEFLAKLAEAETPLYPTCVNHSKLSAIMSLFRIKTQNGWSDKSFNDLLETFPKMLPKDNVLHTSTYDVKKFLKSFDMGYQKIHACVNDCCLFRKKLKKAESCPK</sequence>
<evidence type="ECO:0000313" key="2">
    <source>
        <dbReference type="EMBL" id="CAA7025077.1"/>
    </source>
</evidence>
<dbReference type="OrthoDB" id="1932595at2759"/>
<dbReference type="PANTHER" id="PTHR10775">
    <property type="entry name" value="OS08G0208400 PROTEIN"/>
    <property type="match status" value="1"/>
</dbReference>
<evidence type="ECO:0000259" key="1">
    <source>
        <dbReference type="Pfam" id="PF13963"/>
    </source>
</evidence>